<organism evidence="1 2">
    <name type="scientific">Thelohanellus kitauei</name>
    <name type="common">Myxosporean</name>
    <dbReference type="NCBI Taxonomy" id="669202"/>
    <lineage>
        <taxon>Eukaryota</taxon>
        <taxon>Metazoa</taxon>
        <taxon>Cnidaria</taxon>
        <taxon>Myxozoa</taxon>
        <taxon>Myxosporea</taxon>
        <taxon>Bivalvulida</taxon>
        <taxon>Platysporina</taxon>
        <taxon>Myxobolidae</taxon>
        <taxon>Thelohanellus</taxon>
    </lineage>
</organism>
<reference evidence="1 2" key="1">
    <citation type="journal article" date="2014" name="Genome Biol. Evol.">
        <title>The genome of the myxosporean Thelohanellus kitauei shows adaptations to nutrient acquisition within its fish host.</title>
        <authorList>
            <person name="Yang Y."/>
            <person name="Xiong J."/>
            <person name="Zhou Z."/>
            <person name="Huo F."/>
            <person name="Miao W."/>
            <person name="Ran C."/>
            <person name="Liu Y."/>
            <person name="Zhang J."/>
            <person name="Feng J."/>
            <person name="Wang M."/>
            <person name="Wang M."/>
            <person name="Wang L."/>
            <person name="Yao B."/>
        </authorList>
    </citation>
    <scope>NUCLEOTIDE SEQUENCE [LARGE SCALE GENOMIC DNA]</scope>
    <source>
        <strain evidence="1">Wuqing</strain>
    </source>
</reference>
<name>A0A0C2ITT2_THEKT</name>
<proteinExistence type="predicted"/>
<dbReference type="AlphaFoldDB" id="A0A0C2ITT2"/>
<dbReference type="Gene3D" id="1.10.510.10">
    <property type="entry name" value="Transferase(Phosphotransferase) domain 1"/>
    <property type="match status" value="1"/>
</dbReference>
<protein>
    <submittedName>
        <fullName evidence="1">Cyclin-dependent kinase 9</fullName>
    </submittedName>
</protein>
<gene>
    <name evidence="1" type="ORF">RF11_07638</name>
</gene>
<keyword evidence="1" id="KW-0808">Transferase</keyword>
<keyword evidence="2" id="KW-1185">Reference proteome</keyword>
<comment type="caution">
    <text evidence="1">The sequence shown here is derived from an EMBL/GenBank/DDBJ whole genome shotgun (WGS) entry which is preliminary data.</text>
</comment>
<dbReference type="InterPro" id="IPR011009">
    <property type="entry name" value="Kinase-like_dom_sf"/>
</dbReference>
<dbReference type="SUPFAM" id="SSF56112">
    <property type="entry name" value="Protein kinase-like (PK-like)"/>
    <property type="match status" value="1"/>
</dbReference>
<dbReference type="Proteomes" id="UP000031668">
    <property type="component" value="Unassembled WGS sequence"/>
</dbReference>
<keyword evidence="1" id="KW-0418">Kinase</keyword>
<dbReference type="GO" id="GO:0016301">
    <property type="term" value="F:kinase activity"/>
    <property type="evidence" value="ECO:0007669"/>
    <property type="project" value="UniProtKB-KW"/>
</dbReference>
<dbReference type="OrthoDB" id="204883at2759"/>
<sequence>MMELWVKNYFFYAKDEQQQLSRIANVCGSLSPSFYPNLKKDYFEQLNLTNDNPLCFDEYILPILREKNAIDLAKNLLSPDPSTRIKAEDAVTHLFFKFLYV</sequence>
<accession>A0A0C2ITT2</accession>
<dbReference type="EMBL" id="JWZT01005753">
    <property type="protein sequence ID" value="KII60212.1"/>
    <property type="molecule type" value="Genomic_DNA"/>
</dbReference>
<evidence type="ECO:0000313" key="2">
    <source>
        <dbReference type="Proteomes" id="UP000031668"/>
    </source>
</evidence>
<evidence type="ECO:0000313" key="1">
    <source>
        <dbReference type="EMBL" id="KII60212.1"/>
    </source>
</evidence>